<feature type="non-terminal residue" evidence="12">
    <location>
        <position position="1"/>
    </location>
</feature>
<dbReference type="AlphaFoldDB" id="A0A2H0WWW7"/>
<keyword evidence="6" id="KW-0479">Metal-binding</keyword>
<evidence type="ECO:0000313" key="13">
    <source>
        <dbReference type="Proteomes" id="UP000229080"/>
    </source>
</evidence>
<dbReference type="PRINTS" id="PR00983">
    <property type="entry name" value="TRNASYNTHCYS"/>
</dbReference>
<evidence type="ECO:0000256" key="4">
    <source>
        <dbReference type="ARBA" id="ARBA00014738"/>
    </source>
</evidence>
<dbReference type="Gene3D" id="1.20.120.1910">
    <property type="entry name" value="Cysteine-tRNA ligase, C-terminal anti-codon recognition domain"/>
    <property type="match status" value="1"/>
</dbReference>
<dbReference type="SUPFAM" id="SSF52374">
    <property type="entry name" value="Nucleotidylyl transferase"/>
    <property type="match status" value="1"/>
</dbReference>
<evidence type="ECO:0000256" key="5">
    <source>
        <dbReference type="ARBA" id="ARBA00022598"/>
    </source>
</evidence>
<keyword evidence="7" id="KW-0547">Nucleotide-binding</keyword>
<name>A0A2H0WWW7_9BACT</name>
<feature type="coiled-coil region" evidence="10">
    <location>
        <begin position="258"/>
        <end position="297"/>
    </location>
</feature>
<dbReference type="PANTHER" id="PTHR10890:SF3">
    <property type="entry name" value="CYSTEINE--TRNA LIGASE, CYTOPLASMIC"/>
    <property type="match status" value="1"/>
</dbReference>
<comment type="caution">
    <text evidence="12">The sequence shown here is derived from an EMBL/GenBank/DDBJ whole genome shotgun (WGS) entry which is preliminary data.</text>
</comment>
<comment type="cofactor">
    <cofactor evidence="1">
        <name>Zn(2+)</name>
        <dbReference type="ChEBI" id="CHEBI:29105"/>
    </cofactor>
</comment>
<evidence type="ECO:0000256" key="7">
    <source>
        <dbReference type="ARBA" id="ARBA00022741"/>
    </source>
</evidence>
<protein>
    <recommendedName>
        <fullName evidence="4">Cysteine--tRNA ligase</fullName>
    </recommendedName>
</protein>
<keyword evidence="5 12" id="KW-0436">Ligase</keyword>
<keyword evidence="10" id="KW-0175">Coiled coil</keyword>
<evidence type="ECO:0000256" key="9">
    <source>
        <dbReference type="ARBA" id="ARBA00022840"/>
    </source>
</evidence>
<dbReference type="GO" id="GO:0004817">
    <property type="term" value="F:cysteine-tRNA ligase activity"/>
    <property type="evidence" value="ECO:0007669"/>
    <property type="project" value="InterPro"/>
</dbReference>
<dbReference type="Pfam" id="PF23493">
    <property type="entry name" value="CysS_C"/>
    <property type="match status" value="1"/>
</dbReference>
<evidence type="ECO:0000256" key="1">
    <source>
        <dbReference type="ARBA" id="ARBA00001947"/>
    </source>
</evidence>
<dbReference type="GO" id="GO:0006423">
    <property type="term" value="P:cysteinyl-tRNA aminoacylation"/>
    <property type="evidence" value="ECO:0007669"/>
    <property type="project" value="InterPro"/>
</dbReference>
<dbReference type="Gene3D" id="3.40.50.620">
    <property type="entry name" value="HUPs"/>
    <property type="match status" value="1"/>
</dbReference>
<evidence type="ECO:0000259" key="11">
    <source>
        <dbReference type="SMART" id="SM00840"/>
    </source>
</evidence>
<comment type="subunit">
    <text evidence="3">Monomer.</text>
</comment>
<dbReference type="GO" id="GO:0005829">
    <property type="term" value="C:cytosol"/>
    <property type="evidence" value="ECO:0007669"/>
    <property type="project" value="TreeGrafter"/>
</dbReference>
<sequence>KLTGQKLEDKKIGAREETVVDKDKKNPYDFALWFFATGRFKNHTMRWPSPWGEGFPGWHLECSAMSMKYLGDTFDIHTGGIDHLTVHHPNEIAQSEAATGKQFVRFWIHHDFLLVDGEKMSKSKKNFYTIEDIKTRKLNPLAFRYFCLNSHYRSKLNFTWQGLEAAQNALNNLYEDYRNIFSDTTKKKLVGKGETYRRQFIDAINDDLNTPQALAIMWEAIKDESLLANDKKQLLLDFDKVFGLGLSKIKRLEIPAEIKKLAAQREKLRREKKWQEADKLREDIEKLGYKIEDTEGKPEIKKL</sequence>
<dbReference type="Pfam" id="PF09190">
    <property type="entry name" value="DALR_2"/>
    <property type="match status" value="1"/>
</dbReference>
<accession>A0A2H0WWW7</accession>
<dbReference type="InterPro" id="IPR024909">
    <property type="entry name" value="Cys-tRNA/MSH_ligase"/>
</dbReference>
<reference evidence="13" key="1">
    <citation type="submission" date="2017-09" db="EMBL/GenBank/DDBJ databases">
        <title>Depth-based differentiation of microbial function through sediment-hosted aquifers and enrichment of novel symbionts in the deep terrestrial subsurface.</title>
        <authorList>
            <person name="Probst A.J."/>
            <person name="Ladd B."/>
            <person name="Jarett J.K."/>
            <person name="Geller-Mcgrath D.E."/>
            <person name="Sieber C.M.K."/>
            <person name="Emerson J.B."/>
            <person name="Anantharaman K."/>
            <person name="Thomas B.C."/>
            <person name="Malmstrom R."/>
            <person name="Stieglmeier M."/>
            <person name="Klingl A."/>
            <person name="Woyke T."/>
            <person name="Ryan C.M."/>
            <person name="Banfield J.F."/>
        </authorList>
    </citation>
    <scope>NUCLEOTIDE SEQUENCE [LARGE SCALE GENOMIC DNA]</scope>
</reference>
<evidence type="ECO:0000256" key="10">
    <source>
        <dbReference type="SAM" id="Coils"/>
    </source>
</evidence>
<dbReference type="GO" id="GO:0046872">
    <property type="term" value="F:metal ion binding"/>
    <property type="evidence" value="ECO:0007669"/>
    <property type="project" value="UniProtKB-KW"/>
</dbReference>
<dbReference type="GO" id="GO:0005524">
    <property type="term" value="F:ATP binding"/>
    <property type="evidence" value="ECO:0007669"/>
    <property type="project" value="UniProtKB-KW"/>
</dbReference>
<gene>
    <name evidence="12" type="ORF">COT61_00045</name>
</gene>
<dbReference type="Pfam" id="PF01406">
    <property type="entry name" value="tRNA-synt_1e"/>
    <property type="match status" value="1"/>
</dbReference>
<dbReference type="Proteomes" id="UP000229080">
    <property type="component" value="Unassembled WGS sequence"/>
</dbReference>
<dbReference type="InterPro" id="IPR009080">
    <property type="entry name" value="tRNAsynth_Ia_anticodon-bd"/>
</dbReference>
<keyword evidence="9" id="KW-0067">ATP-binding</keyword>
<dbReference type="InterPro" id="IPR015273">
    <property type="entry name" value="Cys-tRNA-synt_Ia_DALR"/>
</dbReference>
<evidence type="ECO:0000256" key="3">
    <source>
        <dbReference type="ARBA" id="ARBA00011245"/>
    </source>
</evidence>
<evidence type="ECO:0000313" key="12">
    <source>
        <dbReference type="EMBL" id="PIS17153.1"/>
    </source>
</evidence>
<comment type="subcellular location">
    <subcellularLocation>
        <location evidence="2">Cytoplasm</location>
    </subcellularLocation>
</comment>
<dbReference type="SMART" id="SM00840">
    <property type="entry name" value="DALR_2"/>
    <property type="match status" value="1"/>
</dbReference>
<evidence type="ECO:0000256" key="6">
    <source>
        <dbReference type="ARBA" id="ARBA00022723"/>
    </source>
</evidence>
<dbReference type="InterPro" id="IPR014729">
    <property type="entry name" value="Rossmann-like_a/b/a_fold"/>
</dbReference>
<dbReference type="PANTHER" id="PTHR10890">
    <property type="entry name" value="CYSTEINYL-TRNA SYNTHETASE"/>
    <property type="match status" value="1"/>
</dbReference>
<dbReference type="SUPFAM" id="SSF47323">
    <property type="entry name" value="Anticodon-binding domain of a subclass of class I aminoacyl-tRNA synthetases"/>
    <property type="match status" value="1"/>
</dbReference>
<dbReference type="InterPro" id="IPR056411">
    <property type="entry name" value="CysS_C"/>
</dbReference>
<evidence type="ECO:0000256" key="2">
    <source>
        <dbReference type="ARBA" id="ARBA00004496"/>
    </source>
</evidence>
<organism evidence="12 13">
    <name type="scientific">Candidatus Portnoybacteria bacterium CG09_land_8_20_14_0_10_44_13</name>
    <dbReference type="NCBI Taxonomy" id="1974811"/>
    <lineage>
        <taxon>Bacteria</taxon>
        <taxon>Candidatus Portnoyibacteriota</taxon>
    </lineage>
</organism>
<dbReference type="EMBL" id="PEZF01000004">
    <property type="protein sequence ID" value="PIS17153.1"/>
    <property type="molecule type" value="Genomic_DNA"/>
</dbReference>
<proteinExistence type="predicted"/>
<keyword evidence="8" id="KW-0862">Zinc</keyword>
<feature type="domain" description="Cysteinyl-tRNA synthetase class Ia DALR" evidence="11">
    <location>
        <begin position="199"/>
        <end position="253"/>
    </location>
</feature>
<evidence type="ECO:0000256" key="8">
    <source>
        <dbReference type="ARBA" id="ARBA00022833"/>
    </source>
</evidence>
<dbReference type="InterPro" id="IPR032678">
    <property type="entry name" value="tRNA-synt_1_cat_dom"/>
</dbReference>